<evidence type="ECO:0000313" key="2">
    <source>
        <dbReference type="Proteomes" id="UP001139226"/>
    </source>
</evidence>
<reference evidence="1" key="1">
    <citation type="submission" date="2022-03" db="EMBL/GenBank/DDBJ databases">
        <title>Gramella crocea sp. nov., isolated from activated sludge of a seafood processing plant.</title>
        <authorList>
            <person name="Zhang X."/>
        </authorList>
    </citation>
    <scope>NUCLEOTIDE SEQUENCE</scope>
    <source>
        <strain evidence="1">YJ019</strain>
    </source>
</reference>
<accession>A0A9X2ABX3</accession>
<gene>
    <name evidence="1" type="ORF">ML462_15715</name>
</gene>
<name>A0A9X2ABX3_9FLAO</name>
<dbReference type="RefSeq" id="WP_240714786.1">
    <property type="nucleotide sequence ID" value="NZ_JAKVTV010000010.1"/>
</dbReference>
<proteinExistence type="predicted"/>
<dbReference type="EMBL" id="JAKVTV010000010">
    <property type="protein sequence ID" value="MCH4824621.1"/>
    <property type="molecule type" value="Genomic_DNA"/>
</dbReference>
<organism evidence="1 2">
    <name type="scientific">Christiangramia lutea</name>
    <dbReference type="NCBI Taxonomy" id="1607951"/>
    <lineage>
        <taxon>Bacteria</taxon>
        <taxon>Pseudomonadati</taxon>
        <taxon>Bacteroidota</taxon>
        <taxon>Flavobacteriia</taxon>
        <taxon>Flavobacteriales</taxon>
        <taxon>Flavobacteriaceae</taxon>
        <taxon>Christiangramia</taxon>
    </lineage>
</organism>
<comment type="caution">
    <text evidence="1">The sequence shown here is derived from an EMBL/GenBank/DDBJ whole genome shotgun (WGS) entry which is preliminary data.</text>
</comment>
<sequence length="240" mass="28330">MKIDKDSSLQILFNNKDRFINELKDNSPEWEESDNEKISSFLDISEKDKYVFAQTVIDTLDTIKIKDEFDCNILKNRKSESGIIILDQSELYIFEEFEGKLKVMNFIVSLKDDYSDFLMFTFDLNENKKIVATNIETEVWKKFLRCLIYLDFLPTEIKYVKPNEKTGTRKQGKVINKTDQKLILVTKAWNQEYQTEPGTKFFSKPHWGIRWTGPGRTISTVTWIKGSLKEYNKVTEKENR</sequence>
<dbReference type="AlphaFoldDB" id="A0A9X2ABX3"/>
<protein>
    <submittedName>
        <fullName evidence="1">Uncharacterized protein</fullName>
    </submittedName>
</protein>
<keyword evidence="2" id="KW-1185">Reference proteome</keyword>
<evidence type="ECO:0000313" key="1">
    <source>
        <dbReference type="EMBL" id="MCH4824621.1"/>
    </source>
</evidence>
<dbReference type="Proteomes" id="UP001139226">
    <property type="component" value="Unassembled WGS sequence"/>
</dbReference>